<dbReference type="EMBL" id="MCRM02000019">
    <property type="protein sequence ID" value="PNV74007.1"/>
    <property type="molecule type" value="Genomic_DNA"/>
</dbReference>
<organism evidence="2 3">
    <name type="scientific">Leptospira inadai serovar Lyme</name>
    <dbReference type="NCBI Taxonomy" id="293084"/>
    <lineage>
        <taxon>Bacteria</taxon>
        <taxon>Pseudomonadati</taxon>
        <taxon>Spirochaetota</taxon>
        <taxon>Spirochaetia</taxon>
        <taxon>Leptospirales</taxon>
        <taxon>Leptospiraceae</taxon>
        <taxon>Leptospira</taxon>
    </lineage>
</organism>
<dbReference type="RefSeq" id="WP_010413782.1">
    <property type="nucleotide sequence ID" value="NZ_MCRM02000019.1"/>
</dbReference>
<protein>
    <recommendedName>
        <fullName evidence="4">Outer membrane protein beta-barrel domain protein</fullName>
    </recommendedName>
</protein>
<evidence type="ECO:0000256" key="1">
    <source>
        <dbReference type="SAM" id="Phobius"/>
    </source>
</evidence>
<proteinExistence type="predicted"/>
<accession>A0ABX4YFH2</accession>
<keyword evidence="1" id="KW-0472">Membrane</keyword>
<keyword evidence="3" id="KW-1185">Reference proteome</keyword>
<gene>
    <name evidence="2" type="ORF">BES34_015735</name>
</gene>
<keyword evidence="1" id="KW-0812">Transmembrane</keyword>
<keyword evidence="1" id="KW-1133">Transmembrane helix</keyword>
<dbReference type="Proteomes" id="UP000094669">
    <property type="component" value="Unassembled WGS sequence"/>
</dbReference>
<name>A0ABX4YFH2_9LEPT</name>
<evidence type="ECO:0000313" key="2">
    <source>
        <dbReference type="EMBL" id="PNV74007.1"/>
    </source>
</evidence>
<sequence>MRTNISILFISVYILLSLALNDSIPAQDKVESSVKSASLNGDRSANAGEEDQLQRRASRKFFLGGIGASGFNWLGLGHQLSQRFALTLLWQEQRTIQRFDLQLNGVQSDLSAQFTLTNHEKKQRQIGLQFEWFPFASPYFFALGAGLETFSEKQRKTVMWVPIGAAQDHDWNVLQKKGFISGGAGFRYFFASGVFVHFGGNLLLYLNKSYQAHRGAYIANTYWDPRQFQLDWMEPDKVGRDRQTGYGAQIQILLGYAF</sequence>
<feature type="transmembrane region" description="Helical" evidence="1">
    <location>
        <begin position="186"/>
        <end position="206"/>
    </location>
</feature>
<reference evidence="2" key="1">
    <citation type="submission" date="2018-01" db="EMBL/GenBank/DDBJ databases">
        <title>Genomic characterization of Leptospira inadai serogroup Lyme isolated from captured rat in Brazil and comparative analysis with human reference strain.</title>
        <authorList>
            <person name="Moreno L.Z."/>
            <person name="Loureiro A.P."/>
            <person name="Miraglia F."/>
            <person name="Kremer F.S."/>
            <person name="Eslabao M.R."/>
            <person name="Dellagostin O.A."/>
            <person name="Lilenbaum W."/>
            <person name="Moreno A.M."/>
        </authorList>
    </citation>
    <scope>NUCLEOTIDE SEQUENCE [LARGE SCALE GENOMIC DNA]</scope>
    <source>
        <strain evidence="2">M34/99</strain>
    </source>
</reference>
<evidence type="ECO:0008006" key="4">
    <source>
        <dbReference type="Google" id="ProtNLM"/>
    </source>
</evidence>
<comment type="caution">
    <text evidence="2">The sequence shown here is derived from an EMBL/GenBank/DDBJ whole genome shotgun (WGS) entry which is preliminary data.</text>
</comment>
<evidence type="ECO:0000313" key="3">
    <source>
        <dbReference type="Proteomes" id="UP000094669"/>
    </source>
</evidence>